<dbReference type="AlphaFoldDB" id="A0A9W7KSV7"/>
<protein>
    <submittedName>
        <fullName evidence="1">DUF1320 domain-containing protein</fullName>
    </submittedName>
</protein>
<accession>A0A9W7KSV7</accession>
<evidence type="ECO:0000313" key="2">
    <source>
        <dbReference type="Proteomes" id="UP000480854"/>
    </source>
</evidence>
<dbReference type="InterPro" id="IPR009752">
    <property type="entry name" value="Phage_Mu_GpJ"/>
</dbReference>
<dbReference type="OrthoDB" id="9812088at2"/>
<keyword evidence="2" id="KW-1185">Reference proteome</keyword>
<gene>
    <name evidence="1" type="ORF">DS843_21070</name>
</gene>
<dbReference type="RefSeq" id="WP_149470808.1">
    <property type="nucleotide sequence ID" value="NZ_QOKW01000019.1"/>
</dbReference>
<sequence>MPAVYVTKERLIARYGEDRLVKLTDRVKPYTDAIVDSVLDEAIASAVALIDLHIGGRCQLPLLTVPKALEDIAAPLTLSALHIDAAPDKVTADFQQAMRTLRDIRDGSLTLDVGGAPPPEPASVGVETVAPDRVFGRDNMRNW</sequence>
<reference evidence="1 2" key="1">
    <citation type="submission" date="2018-07" db="EMBL/GenBank/DDBJ databases">
        <title>Genome sequence of Azospirillum sp. ATCC 49961.</title>
        <authorList>
            <person name="Sant'Anna F.H."/>
            <person name="Baldani J.I."/>
            <person name="Zilli J.E."/>
            <person name="Reis V.M."/>
            <person name="Hartmann A."/>
            <person name="Cruz L."/>
            <person name="de Souza E.M."/>
            <person name="de Oliveira Pedrosa F."/>
            <person name="Passaglia L.M.P."/>
        </authorList>
    </citation>
    <scope>NUCLEOTIDE SEQUENCE [LARGE SCALE GENOMIC DNA]</scope>
    <source>
        <strain evidence="1 2">ATCC 49961</strain>
    </source>
</reference>
<organism evidence="1 2">
    <name type="scientific">Roseomonas genomospecies 6</name>
    <dbReference type="NCBI Taxonomy" id="214106"/>
    <lineage>
        <taxon>Bacteria</taxon>
        <taxon>Pseudomonadati</taxon>
        <taxon>Pseudomonadota</taxon>
        <taxon>Alphaproteobacteria</taxon>
        <taxon>Acetobacterales</taxon>
        <taxon>Roseomonadaceae</taxon>
        <taxon>Roseomonas</taxon>
    </lineage>
</organism>
<dbReference type="EMBL" id="QOKW01000019">
    <property type="protein sequence ID" value="KAA0678077.1"/>
    <property type="molecule type" value="Genomic_DNA"/>
</dbReference>
<dbReference type="Proteomes" id="UP000480854">
    <property type="component" value="Unassembled WGS sequence"/>
</dbReference>
<dbReference type="Pfam" id="PF07030">
    <property type="entry name" value="Phage_Mu_Gp36"/>
    <property type="match status" value="1"/>
</dbReference>
<evidence type="ECO:0000313" key="1">
    <source>
        <dbReference type="EMBL" id="KAA0678077.1"/>
    </source>
</evidence>
<comment type="caution">
    <text evidence="1">The sequence shown here is derived from an EMBL/GenBank/DDBJ whole genome shotgun (WGS) entry which is preliminary data.</text>
</comment>
<name>A0A9W7KSV7_9PROT</name>
<proteinExistence type="predicted"/>